<evidence type="ECO:0000313" key="3">
    <source>
        <dbReference type="Proteomes" id="UP000765509"/>
    </source>
</evidence>
<dbReference type="Proteomes" id="UP000765509">
    <property type="component" value="Unassembled WGS sequence"/>
</dbReference>
<accession>A0A9Q3J296</accession>
<gene>
    <name evidence="2" type="ORF">O181_093978</name>
</gene>
<comment type="caution">
    <text evidence="2">The sequence shown here is derived from an EMBL/GenBank/DDBJ whole genome shotgun (WGS) entry which is preliminary data.</text>
</comment>
<organism evidence="2 3">
    <name type="scientific">Austropuccinia psidii MF-1</name>
    <dbReference type="NCBI Taxonomy" id="1389203"/>
    <lineage>
        <taxon>Eukaryota</taxon>
        <taxon>Fungi</taxon>
        <taxon>Dikarya</taxon>
        <taxon>Basidiomycota</taxon>
        <taxon>Pucciniomycotina</taxon>
        <taxon>Pucciniomycetes</taxon>
        <taxon>Pucciniales</taxon>
        <taxon>Sphaerophragmiaceae</taxon>
        <taxon>Austropuccinia</taxon>
    </lineage>
</organism>
<sequence>MSQPISPSTNASNPNSSEESIQQVLIQLLHEQQSINTSITTLQNDIENLKVDRAIPEANTGLFQATVETQSLPQTLVLQAGRFQRAQSELLHSPSPGRSNKQRTKASLKYFNCIQPTITDYSSSNITQTAPNLNEC</sequence>
<proteinExistence type="predicted"/>
<keyword evidence="3" id="KW-1185">Reference proteome</keyword>
<protein>
    <submittedName>
        <fullName evidence="2">Uncharacterized protein</fullName>
    </submittedName>
</protein>
<dbReference type="EMBL" id="AVOT02060898">
    <property type="protein sequence ID" value="MBW0554263.1"/>
    <property type="molecule type" value="Genomic_DNA"/>
</dbReference>
<evidence type="ECO:0000313" key="2">
    <source>
        <dbReference type="EMBL" id="MBW0554263.1"/>
    </source>
</evidence>
<evidence type="ECO:0000256" key="1">
    <source>
        <dbReference type="SAM" id="MobiDB-lite"/>
    </source>
</evidence>
<name>A0A9Q3J296_9BASI</name>
<dbReference type="AlphaFoldDB" id="A0A9Q3J296"/>
<reference evidence="2" key="1">
    <citation type="submission" date="2021-03" db="EMBL/GenBank/DDBJ databases">
        <title>Draft genome sequence of rust myrtle Austropuccinia psidii MF-1, a brazilian biotype.</title>
        <authorList>
            <person name="Quecine M.C."/>
            <person name="Pachon D.M.R."/>
            <person name="Bonatelli M.L."/>
            <person name="Correr F.H."/>
            <person name="Franceschini L.M."/>
            <person name="Leite T.F."/>
            <person name="Margarido G.R.A."/>
            <person name="Almeida C.A."/>
            <person name="Ferrarezi J.A."/>
            <person name="Labate C.A."/>
        </authorList>
    </citation>
    <scope>NUCLEOTIDE SEQUENCE</scope>
    <source>
        <strain evidence="2">MF-1</strain>
    </source>
</reference>
<feature type="region of interest" description="Disordered" evidence="1">
    <location>
        <begin position="1"/>
        <end position="20"/>
    </location>
</feature>